<evidence type="ECO:0000313" key="1">
    <source>
        <dbReference type="Proteomes" id="UP000887565"/>
    </source>
</evidence>
<protein>
    <submittedName>
        <fullName evidence="2">Uncharacterized protein</fullName>
    </submittedName>
</protein>
<reference evidence="2" key="1">
    <citation type="submission" date="2022-11" db="UniProtKB">
        <authorList>
            <consortium name="WormBaseParasite"/>
        </authorList>
    </citation>
    <scope>IDENTIFICATION</scope>
</reference>
<keyword evidence="1" id="KW-1185">Reference proteome</keyword>
<proteinExistence type="predicted"/>
<dbReference type="WBParaSite" id="nRc.2.0.1.t22812-RA">
    <property type="protein sequence ID" value="nRc.2.0.1.t22812-RA"/>
    <property type="gene ID" value="nRc.2.0.1.g22812"/>
</dbReference>
<sequence length="55" mass="6202">MTSESPKKMLMFVARSAGKFFGYIDILGKLNQIVYDSNMRAMEEFSTLNDCSITA</sequence>
<accession>A0A915J9H6</accession>
<name>A0A915J9H6_ROMCU</name>
<dbReference type="AlphaFoldDB" id="A0A915J9H6"/>
<organism evidence="1 2">
    <name type="scientific">Romanomermis culicivorax</name>
    <name type="common">Nematode worm</name>
    <dbReference type="NCBI Taxonomy" id="13658"/>
    <lineage>
        <taxon>Eukaryota</taxon>
        <taxon>Metazoa</taxon>
        <taxon>Ecdysozoa</taxon>
        <taxon>Nematoda</taxon>
        <taxon>Enoplea</taxon>
        <taxon>Dorylaimia</taxon>
        <taxon>Mermithida</taxon>
        <taxon>Mermithoidea</taxon>
        <taxon>Mermithidae</taxon>
        <taxon>Romanomermis</taxon>
    </lineage>
</organism>
<dbReference type="Proteomes" id="UP000887565">
    <property type="component" value="Unplaced"/>
</dbReference>
<evidence type="ECO:0000313" key="2">
    <source>
        <dbReference type="WBParaSite" id="nRc.2.0.1.t22812-RA"/>
    </source>
</evidence>